<evidence type="ECO:0000313" key="5">
    <source>
        <dbReference type="EMBL" id="RAW15471.1"/>
    </source>
</evidence>
<protein>
    <recommendedName>
        <fullName evidence="7">Alcohol dehydrogenase</fullName>
    </recommendedName>
</protein>
<dbReference type="GO" id="GO:0016491">
    <property type="term" value="F:oxidoreductase activity"/>
    <property type="evidence" value="ECO:0007669"/>
    <property type="project" value="UniProtKB-KW"/>
</dbReference>
<feature type="domain" description="Ketopantoate reductase N-terminal" evidence="3">
    <location>
        <begin position="151"/>
        <end position="197"/>
    </location>
</feature>
<feature type="domain" description="Alcohol dehydrogenase-like N-terminal" evidence="4">
    <location>
        <begin position="24"/>
        <end position="118"/>
    </location>
</feature>
<dbReference type="InterPro" id="IPR013332">
    <property type="entry name" value="KPR_N"/>
</dbReference>
<dbReference type="Gene3D" id="3.40.50.720">
    <property type="entry name" value="NAD(P)-binding Rossmann-like Domain"/>
    <property type="match status" value="1"/>
</dbReference>
<evidence type="ECO:0000313" key="6">
    <source>
        <dbReference type="Proteomes" id="UP000250462"/>
    </source>
</evidence>
<dbReference type="OrthoDB" id="3567264at2"/>
<dbReference type="InterPro" id="IPR036291">
    <property type="entry name" value="NAD(P)-bd_dom_sf"/>
</dbReference>
<evidence type="ECO:0000259" key="3">
    <source>
        <dbReference type="Pfam" id="PF02558"/>
    </source>
</evidence>
<comment type="cofactor">
    <cofactor evidence="1">
        <name>Zn(2+)</name>
        <dbReference type="ChEBI" id="CHEBI:29105"/>
    </cofactor>
</comment>
<keyword evidence="2" id="KW-0560">Oxidoreductase</keyword>
<dbReference type="AlphaFoldDB" id="A0A329QTV6"/>
<evidence type="ECO:0000259" key="4">
    <source>
        <dbReference type="Pfam" id="PF08240"/>
    </source>
</evidence>
<evidence type="ECO:0008006" key="7">
    <source>
        <dbReference type="Google" id="ProtNLM"/>
    </source>
</evidence>
<dbReference type="Gene3D" id="3.90.180.10">
    <property type="entry name" value="Medium-chain alcohol dehydrogenases, catalytic domain"/>
    <property type="match status" value="1"/>
</dbReference>
<accession>A0A329QTV6</accession>
<organism evidence="5 6">
    <name type="scientific">Phytoactinopolyspora halophila</name>
    <dbReference type="NCBI Taxonomy" id="1981511"/>
    <lineage>
        <taxon>Bacteria</taxon>
        <taxon>Bacillati</taxon>
        <taxon>Actinomycetota</taxon>
        <taxon>Actinomycetes</taxon>
        <taxon>Jiangellales</taxon>
        <taxon>Jiangellaceae</taxon>
        <taxon>Phytoactinopolyspora</taxon>
    </lineage>
</organism>
<evidence type="ECO:0000256" key="2">
    <source>
        <dbReference type="ARBA" id="ARBA00023002"/>
    </source>
</evidence>
<dbReference type="PANTHER" id="PTHR43401:SF2">
    <property type="entry name" value="L-THREONINE 3-DEHYDROGENASE"/>
    <property type="match status" value="1"/>
</dbReference>
<keyword evidence="6" id="KW-1185">Reference proteome</keyword>
<evidence type="ECO:0000256" key="1">
    <source>
        <dbReference type="ARBA" id="ARBA00001947"/>
    </source>
</evidence>
<dbReference type="EMBL" id="QMIG01000006">
    <property type="protein sequence ID" value="RAW15471.1"/>
    <property type="molecule type" value="Genomic_DNA"/>
</dbReference>
<dbReference type="Pfam" id="PF02558">
    <property type="entry name" value="ApbA"/>
    <property type="match status" value="1"/>
</dbReference>
<dbReference type="RefSeq" id="WP_112258074.1">
    <property type="nucleotide sequence ID" value="NZ_QMIG01000006.1"/>
</dbReference>
<gene>
    <name evidence="5" type="ORF">DPM12_09520</name>
</gene>
<dbReference type="Pfam" id="PF08240">
    <property type="entry name" value="ADH_N"/>
    <property type="match status" value="1"/>
</dbReference>
<dbReference type="InterPro" id="IPR011032">
    <property type="entry name" value="GroES-like_sf"/>
</dbReference>
<dbReference type="InterPro" id="IPR013154">
    <property type="entry name" value="ADH-like_N"/>
</dbReference>
<dbReference type="PANTHER" id="PTHR43401">
    <property type="entry name" value="L-THREONINE 3-DEHYDROGENASE"/>
    <property type="match status" value="1"/>
</dbReference>
<dbReference type="SUPFAM" id="SSF50129">
    <property type="entry name" value="GroES-like"/>
    <property type="match status" value="1"/>
</dbReference>
<dbReference type="SUPFAM" id="SSF51735">
    <property type="entry name" value="NAD(P)-binding Rossmann-fold domains"/>
    <property type="match status" value="1"/>
</dbReference>
<comment type="caution">
    <text evidence="5">The sequence shown here is derived from an EMBL/GenBank/DDBJ whole genome shotgun (WGS) entry which is preliminary data.</text>
</comment>
<proteinExistence type="predicted"/>
<reference evidence="5 6" key="1">
    <citation type="submission" date="2018-06" db="EMBL/GenBank/DDBJ databases">
        <title>Phytoactinopolyspora halophila sp. nov., a novel halophilic actinomycete isolated from a saline soil in China.</title>
        <authorList>
            <person name="Tang S.-K."/>
        </authorList>
    </citation>
    <scope>NUCLEOTIDE SEQUENCE [LARGE SCALE GENOMIC DNA]</scope>
    <source>
        <strain evidence="5 6">YIM 96934</strain>
    </source>
</reference>
<dbReference type="Proteomes" id="UP000250462">
    <property type="component" value="Unassembled WGS sequence"/>
</dbReference>
<name>A0A329QTV6_9ACTN</name>
<sequence>MRAVRIVGHGEVAVRDVPEPTPSSHDVVVTVTATSVCSTDRKLATRGHDHPCTPGHEVTGLLPDGTAAGIYPEVTCGRCAACRAGWHNRCPDRESIGLARDGGLAELVSVPTSQVVPLGGLDPVTSSMLEPLACAVHAVDVCGVSPGEPAAVVGGGAMGILCGWALQAAGCPVAICQRPGPRQRIAHEMGFDVVFGPESTPRDHLDDAPAAVVVTAPGAAPLQWAVEQVALGGVVHSFAGTPGGALVDANAIHYRHLKLVGSTGSRLSDYRRARDLVASGEIKLDRLPHRVVTLEEAPAAVLERPPDGVLKTIVAMG</sequence>
<dbReference type="InterPro" id="IPR050129">
    <property type="entry name" value="Zn_alcohol_dh"/>
</dbReference>